<dbReference type="Gramene" id="EFJ24069">
    <property type="protein sequence ID" value="EFJ24069"/>
    <property type="gene ID" value="SELMODRAFT_414814"/>
</dbReference>
<feature type="region of interest" description="Disordered" evidence="1">
    <location>
        <begin position="64"/>
        <end position="95"/>
    </location>
</feature>
<evidence type="ECO:0000313" key="3">
    <source>
        <dbReference type="Proteomes" id="UP000001514"/>
    </source>
</evidence>
<organism evidence="3">
    <name type="scientific">Selaginella moellendorffii</name>
    <name type="common">Spikemoss</name>
    <dbReference type="NCBI Taxonomy" id="88036"/>
    <lineage>
        <taxon>Eukaryota</taxon>
        <taxon>Viridiplantae</taxon>
        <taxon>Streptophyta</taxon>
        <taxon>Embryophyta</taxon>
        <taxon>Tracheophyta</taxon>
        <taxon>Lycopodiopsida</taxon>
        <taxon>Selaginellales</taxon>
        <taxon>Selaginellaceae</taxon>
        <taxon>Selaginella</taxon>
    </lineage>
</organism>
<gene>
    <name evidence="2" type="ORF">SELMODRAFT_414814</name>
</gene>
<dbReference type="AlphaFoldDB" id="D8RUQ4"/>
<evidence type="ECO:0000313" key="2">
    <source>
        <dbReference type="EMBL" id="EFJ24069.1"/>
    </source>
</evidence>
<feature type="compositionally biased region" description="Polar residues" evidence="1">
    <location>
        <begin position="373"/>
        <end position="393"/>
    </location>
</feature>
<dbReference type="OMA" id="YVLPLMY"/>
<dbReference type="HOGENOM" id="CLU_046213_0_0_1"/>
<feature type="compositionally biased region" description="Polar residues" evidence="1">
    <location>
        <begin position="350"/>
        <end position="365"/>
    </location>
</feature>
<reference evidence="2 3" key="1">
    <citation type="journal article" date="2011" name="Science">
        <title>The Selaginella genome identifies genetic changes associated with the evolution of vascular plants.</title>
        <authorList>
            <person name="Banks J.A."/>
            <person name="Nishiyama T."/>
            <person name="Hasebe M."/>
            <person name="Bowman J.L."/>
            <person name="Gribskov M."/>
            <person name="dePamphilis C."/>
            <person name="Albert V.A."/>
            <person name="Aono N."/>
            <person name="Aoyama T."/>
            <person name="Ambrose B.A."/>
            <person name="Ashton N.W."/>
            <person name="Axtell M.J."/>
            <person name="Barker E."/>
            <person name="Barker M.S."/>
            <person name="Bennetzen J.L."/>
            <person name="Bonawitz N.D."/>
            <person name="Chapple C."/>
            <person name="Cheng C."/>
            <person name="Correa L.G."/>
            <person name="Dacre M."/>
            <person name="DeBarry J."/>
            <person name="Dreyer I."/>
            <person name="Elias M."/>
            <person name="Engstrom E.M."/>
            <person name="Estelle M."/>
            <person name="Feng L."/>
            <person name="Finet C."/>
            <person name="Floyd S.K."/>
            <person name="Frommer W.B."/>
            <person name="Fujita T."/>
            <person name="Gramzow L."/>
            <person name="Gutensohn M."/>
            <person name="Harholt J."/>
            <person name="Hattori M."/>
            <person name="Heyl A."/>
            <person name="Hirai T."/>
            <person name="Hiwatashi Y."/>
            <person name="Ishikawa M."/>
            <person name="Iwata M."/>
            <person name="Karol K.G."/>
            <person name="Koehler B."/>
            <person name="Kolukisaoglu U."/>
            <person name="Kubo M."/>
            <person name="Kurata T."/>
            <person name="Lalonde S."/>
            <person name="Li K."/>
            <person name="Li Y."/>
            <person name="Litt A."/>
            <person name="Lyons E."/>
            <person name="Manning G."/>
            <person name="Maruyama T."/>
            <person name="Michael T.P."/>
            <person name="Mikami K."/>
            <person name="Miyazaki S."/>
            <person name="Morinaga S."/>
            <person name="Murata T."/>
            <person name="Mueller-Roeber B."/>
            <person name="Nelson D.R."/>
            <person name="Obara M."/>
            <person name="Oguri Y."/>
            <person name="Olmstead R.G."/>
            <person name="Onodera N."/>
            <person name="Petersen B.L."/>
            <person name="Pils B."/>
            <person name="Prigge M."/>
            <person name="Rensing S.A."/>
            <person name="Riano-Pachon D.M."/>
            <person name="Roberts A.W."/>
            <person name="Sato Y."/>
            <person name="Scheller H.V."/>
            <person name="Schulz B."/>
            <person name="Schulz C."/>
            <person name="Shakirov E.V."/>
            <person name="Shibagaki N."/>
            <person name="Shinohara N."/>
            <person name="Shippen D.E."/>
            <person name="Soerensen I."/>
            <person name="Sotooka R."/>
            <person name="Sugimoto N."/>
            <person name="Sugita M."/>
            <person name="Sumikawa N."/>
            <person name="Tanurdzic M."/>
            <person name="Theissen G."/>
            <person name="Ulvskov P."/>
            <person name="Wakazuki S."/>
            <person name="Weng J.K."/>
            <person name="Willats W.W."/>
            <person name="Wipf D."/>
            <person name="Wolf P.G."/>
            <person name="Yang L."/>
            <person name="Zimmer A.D."/>
            <person name="Zhu Q."/>
            <person name="Mitros T."/>
            <person name="Hellsten U."/>
            <person name="Loque D."/>
            <person name="Otillar R."/>
            <person name="Salamov A."/>
            <person name="Schmutz J."/>
            <person name="Shapiro H."/>
            <person name="Lindquist E."/>
            <person name="Lucas S."/>
            <person name="Rokhsar D."/>
            <person name="Grigoriev I.V."/>
        </authorList>
    </citation>
    <scope>NUCLEOTIDE SEQUENCE [LARGE SCALE GENOMIC DNA]</scope>
</reference>
<dbReference type="EMBL" id="GL377590">
    <property type="protein sequence ID" value="EFJ24069.1"/>
    <property type="molecule type" value="Genomic_DNA"/>
</dbReference>
<evidence type="ECO:0000256" key="1">
    <source>
        <dbReference type="SAM" id="MobiDB-lite"/>
    </source>
</evidence>
<feature type="compositionally biased region" description="Basic and acidic residues" evidence="1">
    <location>
        <begin position="182"/>
        <end position="194"/>
    </location>
</feature>
<protein>
    <submittedName>
        <fullName evidence="2">Uncharacterized protein</fullName>
    </submittedName>
</protein>
<accession>D8RUQ4</accession>
<dbReference type="eggNOG" id="KOG4197">
    <property type="taxonomic scope" value="Eukaryota"/>
</dbReference>
<dbReference type="Proteomes" id="UP000001514">
    <property type="component" value="Unassembled WGS sequence"/>
</dbReference>
<sequence>MIALANLPPNLSQHAPAHDPYSLPFRCWPGNVRAHYNLNAANALVVGTTLHDLNTVEARTPAAADVESIGNADEGDGGGDAAADSLDNEEESPSEDCVAQEYENLQPVDGVDAVDGVDTEQQINLENDESSTPAFGVLTYSDVVPIEAARARFVQLIIDRFIQPRSYPVSDSPEGNYSNPNSKEKESKRKPSEVHYEGDPRFLLPLTFVANLYETLISEIDARLHTVEGVHEKTMGVALEASGGLYRKLVKKFPKSGHPVSFKRREMASALEAKTKFPQLVRGDEKRVRFVVVHGLELIERPEMPQEDAEWFKRLTGRQEAAVTGSDYNFYSARVKHRRLTVRDPPPVPQQYQAGESPSVITPHSPTRDHPQIQMQQSRVRHQVQQPSQTHTPRTPPHVSRDIQSGIHPGMTVMVPPPSPAKFCDQCGAPFLRETSRFCTDCGNKRHGVP</sequence>
<name>D8RUQ4_SELML</name>
<feature type="region of interest" description="Disordered" evidence="1">
    <location>
        <begin position="341"/>
        <end position="400"/>
    </location>
</feature>
<dbReference type="KEGG" id="smo:SELMODRAFT_414814"/>
<proteinExistence type="predicted"/>
<dbReference type="InParanoid" id="D8RUQ4"/>
<keyword evidence="3" id="KW-1185">Reference proteome</keyword>
<dbReference type="FunCoup" id="D8RUQ4">
    <property type="interactions" value="1954"/>
</dbReference>
<feature type="region of interest" description="Disordered" evidence="1">
    <location>
        <begin position="168"/>
        <end position="194"/>
    </location>
</feature>